<gene>
    <name evidence="2" type="ORF">FDP41_000115</name>
</gene>
<dbReference type="EMBL" id="VFQX01000001">
    <property type="protein sequence ID" value="KAF0985076.1"/>
    <property type="molecule type" value="Genomic_DNA"/>
</dbReference>
<dbReference type="VEuPathDB" id="AmoebaDB:NfTy_025700"/>
<proteinExistence type="predicted"/>
<keyword evidence="3" id="KW-1185">Reference proteome</keyword>
<feature type="compositionally biased region" description="Polar residues" evidence="1">
    <location>
        <begin position="499"/>
        <end position="514"/>
    </location>
</feature>
<accession>A0A6A5CBI9</accession>
<feature type="compositionally biased region" description="Low complexity" evidence="1">
    <location>
        <begin position="448"/>
        <end position="475"/>
    </location>
</feature>
<name>A0A6A5CBI9_NAEFO</name>
<feature type="compositionally biased region" description="Polar residues" evidence="1">
    <location>
        <begin position="523"/>
        <end position="534"/>
    </location>
</feature>
<dbReference type="VEuPathDB" id="AmoebaDB:NF0011190"/>
<dbReference type="AlphaFoldDB" id="A0A6A5CBI9"/>
<comment type="caution">
    <text evidence="2">The sequence shown here is derived from an EMBL/GenBank/DDBJ whole genome shotgun (WGS) entry which is preliminary data.</text>
</comment>
<dbReference type="GeneID" id="68107333"/>
<dbReference type="VEuPathDB" id="AmoebaDB:FDP41_000115"/>
<organism evidence="2 3">
    <name type="scientific">Naegleria fowleri</name>
    <name type="common">Brain eating amoeba</name>
    <dbReference type="NCBI Taxonomy" id="5763"/>
    <lineage>
        <taxon>Eukaryota</taxon>
        <taxon>Discoba</taxon>
        <taxon>Heterolobosea</taxon>
        <taxon>Tetramitia</taxon>
        <taxon>Eutetramitia</taxon>
        <taxon>Vahlkampfiidae</taxon>
        <taxon>Naegleria</taxon>
    </lineage>
</organism>
<evidence type="ECO:0000313" key="3">
    <source>
        <dbReference type="Proteomes" id="UP000444721"/>
    </source>
</evidence>
<reference evidence="2 3" key="1">
    <citation type="journal article" date="2019" name="Sci. Rep.">
        <title>Nanopore sequencing improves the draft genome of the human pathogenic amoeba Naegleria fowleri.</title>
        <authorList>
            <person name="Liechti N."/>
            <person name="Schurch N."/>
            <person name="Bruggmann R."/>
            <person name="Wittwer M."/>
        </authorList>
    </citation>
    <scope>NUCLEOTIDE SEQUENCE [LARGE SCALE GENOMIC DNA]</scope>
    <source>
        <strain evidence="2 3">ATCC 30894</strain>
    </source>
</reference>
<feature type="compositionally biased region" description="Polar residues" evidence="1">
    <location>
        <begin position="393"/>
        <end position="405"/>
    </location>
</feature>
<sequence length="574" mass="63616">MSRNYHLDLYLSNGKAFCSFPSSSSISTHEELVLFLEREYEKFYPTEDSISIKAIQHLYLDKESGMPVKFELPTNWEDLSSKLQVKSKIIEVICGNNPSLFLQVEKSENRHEQYNDIVSPVPGSVRKKAVENSVITSVASSLSFNGGKNLHSNASNGINNLTLPEAVPNDDSAADEKVVIFAEDDDTVFDDALAKMEMKASQGSQLVNTNEPSSSSQLVDSVPEVIDVITTNSDTNTAAAVTNDNKPMAIDNVNDKPNDATTVVPMDTKDDNKQENEDEEYIFSIESDDLNEQPLFSSEKQAASIACVSPVMDASYEDNQIDEEQKASQKTTPVQQEQTKEDSNLMVDEGEDEELQQLAVNDNILFTQNPTLELPEEEPVTSSPEERKHEKLSQTPQSKNVTPSKASEKNIRPTPQTTELVKEVHSKPFSFASIFAQKSDTKSLAAPSSQERSSSQKHSQEHNSTTSSATPSKKSSQQDQTNVNTPKQSSQRKDEEHQTLSQSLQPFTPSTPISLLQRIKNCKTPNPSSSQQSTKDLDSAMKSKSASKIQKNKSKLAEKVVKDALLKWNQKKKK</sequence>
<feature type="region of interest" description="Disordered" evidence="1">
    <location>
        <begin position="361"/>
        <end position="423"/>
    </location>
</feature>
<dbReference type="OrthoDB" id="10422579at2759"/>
<feature type="region of interest" description="Disordered" evidence="1">
    <location>
        <begin position="321"/>
        <end position="344"/>
    </location>
</feature>
<evidence type="ECO:0000313" key="2">
    <source>
        <dbReference type="EMBL" id="KAF0985076.1"/>
    </source>
</evidence>
<evidence type="ECO:0000256" key="1">
    <source>
        <dbReference type="SAM" id="MobiDB-lite"/>
    </source>
</evidence>
<dbReference type="RefSeq" id="XP_044569789.1">
    <property type="nucleotide sequence ID" value="XM_044701914.1"/>
</dbReference>
<dbReference type="Proteomes" id="UP000444721">
    <property type="component" value="Unassembled WGS sequence"/>
</dbReference>
<protein>
    <submittedName>
        <fullName evidence="2">Uncharacterized protein</fullName>
    </submittedName>
</protein>
<feature type="region of interest" description="Disordered" evidence="1">
    <location>
        <begin position="438"/>
        <end position="557"/>
    </location>
</feature>
<feature type="region of interest" description="Disordered" evidence="1">
    <location>
        <begin position="253"/>
        <end position="276"/>
    </location>
</feature>
<dbReference type="OMA" id="HEQYNDI"/>
<feature type="compositionally biased region" description="Polar residues" evidence="1">
    <location>
        <begin position="477"/>
        <end position="489"/>
    </location>
</feature>
<feature type="compositionally biased region" description="Polar residues" evidence="1">
    <location>
        <begin position="328"/>
        <end position="337"/>
    </location>
</feature>